<dbReference type="AlphaFoldDB" id="A0A3B0VS46"/>
<gene>
    <name evidence="1" type="ORF">MNBD_CHLOROFLEXI01-3893</name>
</gene>
<protein>
    <submittedName>
        <fullName evidence="1">Uncharacterized protein</fullName>
    </submittedName>
</protein>
<proteinExistence type="predicted"/>
<sequence length="424" mass="47187">MNTVWAHRWNALDSQMQEMINRYGNLLQPAIKNSLHALTGSLQAFGQDQFTFFQDGFDSGQLLPSMYLPQEHVLRATLDQVAFDMNIIQRIACQRQEAALQSTLDKADKLAQLALNVAVDNGLLPKCTVLTYFNKSVNIRLIPYAPVALIGIPFSTTEADSDLLAIPHEVGHYVYHHAPGLAAQLHARIPLYPDWINQWIEEIFADVYGALVAGPIIGLSFQDILLDNAQKKFVADDGVHPPDAIRPFGYSHSLDQLGYTQAAAALDARWAEKLTQRHYPTEFVPHNSTAVATFAQARELVEQTAVIFLNYLQQECQVTQPAPWSVDTADLSSLYSDFATWLTHPINVDIYQLKSLGNDIGLVLGNGQPQNVRPKGSTQTWRDWIKAQSRQNPNTPLPAQAWEPVFTAGHWPIKGPESNSNSGL</sequence>
<organism evidence="1">
    <name type="scientific">hydrothermal vent metagenome</name>
    <dbReference type="NCBI Taxonomy" id="652676"/>
    <lineage>
        <taxon>unclassified sequences</taxon>
        <taxon>metagenomes</taxon>
        <taxon>ecological metagenomes</taxon>
    </lineage>
</organism>
<name>A0A3B0VS46_9ZZZZ</name>
<evidence type="ECO:0000313" key="1">
    <source>
        <dbReference type="EMBL" id="VAW43250.1"/>
    </source>
</evidence>
<dbReference type="EMBL" id="UOEU01001051">
    <property type="protein sequence ID" value="VAW43250.1"/>
    <property type="molecule type" value="Genomic_DNA"/>
</dbReference>
<accession>A0A3B0VS46</accession>
<reference evidence="1" key="1">
    <citation type="submission" date="2018-06" db="EMBL/GenBank/DDBJ databases">
        <authorList>
            <person name="Zhirakovskaya E."/>
        </authorList>
    </citation>
    <scope>NUCLEOTIDE SEQUENCE</scope>
</reference>